<evidence type="ECO:0000313" key="2">
    <source>
        <dbReference type="EMBL" id="AMU94688.1"/>
    </source>
</evidence>
<accession>A0A142VXX9</accession>
<dbReference type="AlphaFoldDB" id="A0A142VXX9"/>
<organism evidence="2 3">
    <name type="scientific">Sphingopyxis terrae subsp. terrae NBRC 15098</name>
    <dbReference type="NCBI Taxonomy" id="1219058"/>
    <lineage>
        <taxon>Bacteria</taxon>
        <taxon>Pseudomonadati</taxon>
        <taxon>Pseudomonadota</taxon>
        <taxon>Alphaproteobacteria</taxon>
        <taxon>Sphingomonadales</taxon>
        <taxon>Sphingomonadaceae</taxon>
        <taxon>Sphingopyxis</taxon>
    </lineage>
</organism>
<dbReference type="KEGG" id="ster:AOA14_08750"/>
<dbReference type="EMBL" id="CP013342">
    <property type="protein sequence ID" value="AMU94688.1"/>
    <property type="molecule type" value="Genomic_DNA"/>
</dbReference>
<sequence length="193" mass="20847">MPAVDAPAFWDAALCPYVVILGAAPPGIPATSRFDPACWPQPAHRYSGPEGTHLVLGGGASFYRVWLRGARRDGPLAAIVPFDAMTATRLAALSDFDRWRRGASAPAAVPRPTAYQAQRLDLLLSILDLRQAARATSHAIASRLVYPRLATGRGAVWKASPERRRTQRLIREAEALAAGGYRALLSGRAVRQK</sequence>
<reference evidence="3" key="1">
    <citation type="submission" date="2015-11" db="EMBL/GenBank/DDBJ databases">
        <title>Complete genome sequence of a polyethylene glycol-degrading strain Sphingopyxis terrae strain 203-1 (NBRC 15098).</title>
        <authorList>
            <person name="Yoshiyuki O."/>
            <person name="Shouta N."/>
            <person name="Nagata Y."/>
            <person name="Numata M."/>
            <person name="Tsuchikane K."/>
            <person name="Hosoyama A."/>
            <person name="Yamazoe A."/>
            <person name="Tsuda M."/>
            <person name="Fujita N."/>
            <person name="Kawai F."/>
        </authorList>
    </citation>
    <scope>NUCLEOTIDE SEQUENCE [LARGE SCALE GENOMIC DNA]</scope>
    <source>
        <strain evidence="3">203-1</strain>
    </source>
</reference>
<dbReference type="Pfam" id="PF10074">
    <property type="entry name" value="RovC_DNA-bd"/>
    <property type="match status" value="1"/>
</dbReference>
<name>A0A142VXX9_9SPHN</name>
<evidence type="ECO:0000259" key="1">
    <source>
        <dbReference type="Pfam" id="PF10074"/>
    </source>
</evidence>
<protein>
    <recommendedName>
        <fullName evidence="1">T6SS Transcription factor RovC-like DNA binding domain-containing protein</fullName>
    </recommendedName>
</protein>
<evidence type="ECO:0000313" key="3">
    <source>
        <dbReference type="Proteomes" id="UP000076234"/>
    </source>
</evidence>
<dbReference type="InterPro" id="IPR018754">
    <property type="entry name" value="RovC-like_DNA-bd"/>
</dbReference>
<dbReference type="RefSeq" id="WP_062901504.1">
    <property type="nucleotide sequence ID" value="NZ_CP013342.1"/>
</dbReference>
<gene>
    <name evidence="2" type="ORF">AOA14_08750</name>
</gene>
<feature type="domain" description="T6SS Transcription factor RovC-like DNA binding" evidence="1">
    <location>
        <begin position="79"/>
        <end position="185"/>
    </location>
</feature>
<dbReference type="Proteomes" id="UP000076234">
    <property type="component" value="Chromosome"/>
</dbReference>
<proteinExistence type="predicted"/>
<reference evidence="2 3" key="2">
    <citation type="journal article" date="2016" name="Genome Announc.">
        <title>Complete Genome Sequence of Sphingopyxis terrae Strain 203-1 (NBRC 111660), a Polyethylene Glycol Degrader.</title>
        <authorList>
            <person name="Ohtsubo Y."/>
            <person name="Nonoyama S."/>
            <person name="Nagata Y."/>
            <person name="Numata M."/>
            <person name="Tsuchikane K."/>
            <person name="Hosoyama A."/>
            <person name="Yamazoe A."/>
            <person name="Tsuda M."/>
            <person name="Fujita N."/>
            <person name="Kawai F."/>
        </authorList>
    </citation>
    <scope>NUCLEOTIDE SEQUENCE [LARGE SCALE GENOMIC DNA]</scope>
    <source>
        <strain evidence="2 3">203-1</strain>
    </source>
</reference>